<organism evidence="1 2">
    <name type="scientific">Myodes glareolus</name>
    <name type="common">Bank vole</name>
    <name type="synonym">Clethrionomys glareolus</name>
    <dbReference type="NCBI Taxonomy" id="447135"/>
    <lineage>
        <taxon>Eukaryota</taxon>
        <taxon>Metazoa</taxon>
        <taxon>Chordata</taxon>
        <taxon>Craniata</taxon>
        <taxon>Vertebrata</taxon>
        <taxon>Euteleostomi</taxon>
        <taxon>Mammalia</taxon>
        <taxon>Eutheria</taxon>
        <taxon>Euarchontoglires</taxon>
        <taxon>Glires</taxon>
        <taxon>Rodentia</taxon>
        <taxon>Myomorpha</taxon>
        <taxon>Muroidea</taxon>
        <taxon>Cricetidae</taxon>
        <taxon>Arvicolinae</taxon>
        <taxon>Myodes</taxon>
    </lineage>
</organism>
<evidence type="ECO:0000313" key="2">
    <source>
        <dbReference type="Proteomes" id="UP001488838"/>
    </source>
</evidence>
<proteinExistence type="predicted"/>
<reference evidence="1 2" key="1">
    <citation type="journal article" date="2023" name="bioRxiv">
        <title>Conserved and derived expression patterns and positive selection on dental genes reveal complex evolutionary context of ever-growing rodent molars.</title>
        <authorList>
            <person name="Calamari Z.T."/>
            <person name="Song A."/>
            <person name="Cohen E."/>
            <person name="Akter M."/>
            <person name="Roy R.D."/>
            <person name="Hallikas O."/>
            <person name="Christensen M.M."/>
            <person name="Li P."/>
            <person name="Marangoni P."/>
            <person name="Jernvall J."/>
            <person name="Klein O.D."/>
        </authorList>
    </citation>
    <scope>NUCLEOTIDE SEQUENCE [LARGE SCALE GENOMIC DNA]</scope>
    <source>
        <strain evidence="1">V071</strain>
    </source>
</reference>
<accession>A0AAW0HGW2</accession>
<dbReference type="AlphaFoldDB" id="A0AAW0HGW2"/>
<name>A0AAW0HGW2_MYOGA</name>
<dbReference type="EMBL" id="JBBHLL010000481">
    <property type="protein sequence ID" value="KAK7802024.1"/>
    <property type="molecule type" value="Genomic_DNA"/>
</dbReference>
<protein>
    <submittedName>
        <fullName evidence="1">Uncharacterized protein</fullName>
    </submittedName>
</protein>
<comment type="caution">
    <text evidence="1">The sequence shown here is derived from an EMBL/GenBank/DDBJ whole genome shotgun (WGS) entry which is preliminary data.</text>
</comment>
<evidence type="ECO:0000313" key="1">
    <source>
        <dbReference type="EMBL" id="KAK7802024.1"/>
    </source>
</evidence>
<dbReference type="Proteomes" id="UP001488838">
    <property type="component" value="Unassembled WGS sequence"/>
</dbReference>
<keyword evidence="2" id="KW-1185">Reference proteome</keyword>
<sequence length="70" mass="8126">MDKIMVKAFGNLLYEIRSNPHWLLRPFLDLSQHGLSHKSQRLWSRVRLELCFADSEPPHMAAWYSGGADT</sequence>
<gene>
    <name evidence="1" type="ORF">U0070_022546</name>
</gene>